<dbReference type="InterPro" id="IPR000157">
    <property type="entry name" value="TIR_dom"/>
</dbReference>
<evidence type="ECO:0000259" key="1">
    <source>
        <dbReference type="PROSITE" id="PS50104"/>
    </source>
</evidence>
<dbReference type="Gene3D" id="3.40.50.10140">
    <property type="entry name" value="Toll/interleukin-1 receptor homology (TIR) domain"/>
    <property type="match status" value="1"/>
</dbReference>
<evidence type="ECO:0000313" key="2">
    <source>
        <dbReference type="EMBL" id="QTL97827.1"/>
    </source>
</evidence>
<sequence length="456" mass="53587">MQLDPMGFLSYTHFDDDHNKGKLTKFAEQLSGEVRAQTGEEFIIFQDRKSLNWGDNWKKQIEDSLNEVTFLFPIITPSYFKSSPCREELELFINREKRLRKRNLIFPIYFIETEELENKGRTNDELVKVISSRQYEDWRAYRFDNFNTKEVNKQFEKLARSIKIKLKDISTADDKKLISKSFEKKSNNNMKSRKMSRNNISPYDYITLLPDDLHIQETLYANIKSNENDDLFIKGRYKKNNNNGLYVALLTYDIEKKKWKKVFDKDIEPFTAINSYTNKMLDNNNDVLIITTKAGSGGFLSYTVIGYKENEFKILLQRNNIFQGQLRILNNQLIEKKGKQAILFEWNGTYILGTQLITEPHIPYSLDDKRIAYSIDKEENVLIQDTNVTLYRGQKLYLIRENTGVTERILYRAGGALTYEEEYFLACKIGNTQISIIPSGYNWDKSINIEVEVIDR</sequence>
<dbReference type="KEGG" id="ifn:GM661_07415"/>
<proteinExistence type="predicted"/>
<dbReference type="AlphaFoldDB" id="A0A8A7KG09"/>
<protein>
    <submittedName>
        <fullName evidence="2">TIR domain-containing protein</fullName>
    </submittedName>
</protein>
<organism evidence="2 3">
    <name type="scientific">Iocasia fonsfrigidae</name>
    <dbReference type="NCBI Taxonomy" id="2682810"/>
    <lineage>
        <taxon>Bacteria</taxon>
        <taxon>Bacillati</taxon>
        <taxon>Bacillota</taxon>
        <taxon>Clostridia</taxon>
        <taxon>Halanaerobiales</taxon>
        <taxon>Halanaerobiaceae</taxon>
        <taxon>Iocasia</taxon>
    </lineage>
</organism>
<feature type="domain" description="TIR" evidence="1">
    <location>
        <begin position="3"/>
        <end position="145"/>
    </location>
</feature>
<dbReference type="InterPro" id="IPR035897">
    <property type="entry name" value="Toll_tir_struct_dom_sf"/>
</dbReference>
<accession>A0A8A7KG09</accession>
<name>A0A8A7KG09_9FIRM</name>
<dbReference type="PROSITE" id="PS50104">
    <property type="entry name" value="TIR"/>
    <property type="match status" value="1"/>
</dbReference>
<gene>
    <name evidence="2" type="ORF">GM661_07415</name>
</gene>
<dbReference type="Pfam" id="PF13676">
    <property type="entry name" value="TIR_2"/>
    <property type="match status" value="1"/>
</dbReference>
<dbReference type="GO" id="GO:0007165">
    <property type="term" value="P:signal transduction"/>
    <property type="evidence" value="ECO:0007669"/>
    <property type="project" value="InterPro"/>
</dbReference>
<dbReference type="EMBL" id="CP046640">
    <property type="protein sequence ID" value="QTL97827.1"/>
    <property type="molecule type" value="Genomic_DNA"/>
</dbReference>
<keyword evidence="3" id="KW-1185">Reference proteome</keyword>
<dbReference type="RefSeq" id="WP_230869429.1">
    <property type="nucleotide sequence ID" value="NZ_CP046640.1"/>
</dbReference>
<dbReference type="SUPFAM" id="SSF52200">
    <property type="entry name" value="Toll/Interleukin receptor TIR domain"/>
    <property type="match status" value="1"/>
</dbReference>
<evidence type="ECO:0000313" key="3">
    <source>
        <dbReference type="Proteomes" id="UP000665020"/>
    </source>
</evidence>
<reference evidence="2" key="1">
    <citation type="submission" date="2019-12" db="EMBL/GenBank/DDBJ databases">
        <authorList>
            <person name="zhang j."/>
            <person name="sun C.M."/>
        </authorList>
    </citation>
    <scope>NUCLEOTIDE SEQUENCE</scope>
    <source>
        <strain evidence="2">NS-1</strain>
    </source>
</reference>
<dbReference type="Proteomes" id="UP000665020">
    <property type="component" value="Chromosome"/>
</dbReference>